<keyword evidence="5" id="KW-0812">Transmembrane</keyword>
<dbReference type="GO" id="GO:0005737">
    <property type="term" value="C:cytoplasm"/>
    <property type="evidence" value="ECO:0007669"/>
    <property type="project" value="TreeGrafter"/>
</dbReference>
<dbReference type="Proteomes" id="UP000033866">
    <property type="component" value="Unassembled WGS sequence"/>
</dbReference>
<dbReference type="Gene3D" id="1.10.8.60">
    <property type="match status" value="2"/>
</dbReference>
<keyword evidence="5" id="KW-0472">Membrane</keyword>
<feature type="domain" description="Clp ATPase C-terminal" evidence="7">
    <location>
        <begin position="821"/>
        <end position="904"/>
    </location>
</feature>
<dbReference type="Gene3D" id="3.40.50.300">
    <property type="entry name" value="P-loop containing nucleotide triphosphate hydrolases"/>
    <property type="match status" value="2"/>
</dbReference>
<dbReference type="InterPro" id="IPR019489">
    <property type="entry name" value="Clp_ATPase_C"/>
</dbReference>
<evidence type="ECO:0000313" key="9">
    <source>
        <dbReference type="Proteomes" id="UP000033866"/>
    </source>
</evidence>
<sequence length="906" mass="102014">MAIDYGWQNRTVIGYHAKDSNTFGIVDKTLPILTKESDALFLITRDQFFTVSTPQISNVLANFSRYTRYYDTVRLIANVMLIPGLLIAFGYFLRQIGIFDSVKIVKDFLTSGISDILFGLSIFSVFVLWHDYYKDKSHPVRLPKAEKIPLNDLEEIRNTGFKFGRYAHLEAINFVNELTLDIICRHTKNDTINTARVLEELVGYPAIQDVFKRANIVIDNEVLAKNDVTQETLPQYQSTTIRSLIIYALNEALLTSSLEIQPKHLLLALFNVFPVLKQILLSQNSSIDILREVVRYQSYEIEKKRSLSYFNPNIPYFRKGGIAESWVYGYTFILNNFTKNINDQILKDRDMYGIGHNEEIENLVSVLGKISNKNALLIGEPGVGKSSIMLGIAQRINRGDVPNQLKDKRILQFDINGLIAYSTKEKNIEMLIEKSMKELENAGDVILFIDEMQELIPSKAGESGHSLAGILLPYILNSKFPIIGTVNYSDYKKYFYSSESLRQSFTNIEVKEISAVDALQILETKISQLESNFVGIYITFHALISAVELAQRYSKERKLPSSAVQLLESACSWAQSSGVSVLTEEHVSKVLSNQKGIPIGSVNAQESTKLMKLEENMRSRVIGQDSAINAVVEALRRAHTDIRSPNKPIGAFLFLGPTGVGKTHVAKVVADEYFGSVSNMIRVDMSEYKEISSVEKFLGGSTDSSILGQTSISLIDKIKGNPYTVVLFDEIEKAHPQILDLFLQIFDEGRLTSTLGEVVDFTHSIIICTSNIGSLILLNSLEDSKTTWEEAKDRALIELRQSIKPELLNRFDKVLVFHPHSLENLSKISEILLQELAQRLREKSITLTWSNVIPQLIANKANQPGLGARPIKRYIQDNIEGNLAKELLEGNIAKGEEISIKESWIV</sequence>
<dbReference type="InterPro" id="IPR041546">
    <property type="entry name" value="ClpA/ClpB_AAA_lid"/>
</dbReference>
<dbReference type="EMBL" id="LBPV01000018">
    <property type="protein sequence ID" value="KKP65554.1"/>
    <property type="molecule type" value="Genomic_DNA"/>
</dbReference>
<dbReference type="InterPro" id="IPR027417">
    <property type="entry name" value="P-loop_NTPase"/>
</dbReference>
<reference evidence="8 9" key="1">
    <citation type="journal article" date="2015" name="Nature">
        <title>rRNA introns, odd ribosomes, and small enigmatic genomes across a large radiation of phyla.</title>
        <authorList>
            <person name="Brown C.T."/>
            <person name="Hug L.A."/>
            <person name="Thomas B.C."/>
            <person name="Sharon I."/>
            <person name="Castelle C.J."/>
            <person name="Singh A."/>
            <person name="Wilkins M.J."/>
            <person name="Williams K.H."/>
            <person name="Banfield J.F."/>
        </authorList>
    </citation>
    <scope>NUCLEOTIDE SEQUENCE [LARGE SCALE GENOMIC DNA]</scope>
</reference>
<evidence type="ECO:0000256" key="1">
    <source>
        <dbReference type="ARBA" id="ARBA00022737"/>
    </source>
</evidence>
<dbReference type="PANTHER" id="PTHR11638">
    <property type="entry name" value="ATP-DEPENDENT CLP PROTEASE"/>
    <property type="match status" value="1"/>
</dbReference>
<dbReference type="GO" id="GO:0005524">
    <property type="term" value="F:ATP binding"/>
    <property type="evidence" value="ECO:0007669"/>
    <property type="project" value="UniProtKB-KW"/>
</dbReference>
<evidence type="ECO:0000259" key="6">
    <source>
        <dbReference type="SMART" id="SM00382"/>
    </source>
</evidence>
<feature type="domain" description="AAA+ ATPase" evidence="6">
    <location>
        <begin position="648"/>
        <end position="822"/>
    </location>
</feature>
<keyword evidence="5" id="KW-1133">Transmembrane helix</keyword>
<dbReference type="AlphaFoldDB" id="A0A0G0B875"/>
<organism evidence="8 9">
    <name type="scientific">candidate division WS6 bacterium GW2011_GWE1_34_7</name>
    <dbReference type="NCBI Taxonomy" id="1619093"/>
    <lineage>
        <taxon>Bacteria</taxon>
        <taxon>Candidatus Dojkabacteria</taxon>
    </lineage>
</organism>
<feature type="transmembrane region" description="Helical" evidence="5">
    <location>
        <begin position="75"/>
        <end position="93"/>
    </location>
</feature>
<feature type="domain" description="AAA+ ATPase" evidence="6">
    <location>
        <begin position="371"/>
        <end position="512"/>
    </location>
</feature>
<dbReference type="CDD" id="cd19499">
    <property type="entry name" value="RecA-like_ClpB_Hsp104-like"/>
    <property type="match status" value="1"/>
</dbReference>
<dbReference type="Pfam" id="PF07724">
    <property type="entry name" value="AAA_2"/>
    <property type="match status" value="1"/>
</dbReference>
<evidence type="ECO:0000313" key="8">
    <source>
        <dbReference type="EMBL" id="KKP65554.1"/>
    </source>
</evidence>
<dbReference type="Pfam" id="PF10431">
    <property type="entry name" value="ClpB_D2-small"/>
    <property type="match status" value="1"/>
</dbReference>
<dbReference type="InterPro" id="IPR003593">
    <property type="entry name" value="AAA+_ATPase"/>
</dbReference>
<protein>
    <submittedName>
        <fullName evidence="8">ATPase with chaperone activity, ATP-binding subunit</fullName>
    </submittedName>
</protein>
<dbReference type="PRINTS" id="PR00300">
    <property type="entry name" value="CLPPROTEASEA"/>
</dbReference>
<evidence type="ECO:0000256" key="3">
    <source>
        <dbReference type="ARBA" id="ARBA00022840"/>
    </source>
</evidence>
<keyword evidence="3 8" id="KW-0067">ATP-binding</keyword>
<dbReference type="InterPro" id="IPR001270">
    <property type="entry name" value="ClpA/B"/>
</dbReference>
<dbReference type="GO" id="GO:0016887">
    <property type="term" value="F:ATP hydrolysis activity"/>
    <property type="evidence" value="ECO:0007669"/>
    <property type="project" value="InterPro"/>
</dbReference>
<keyword evidence="4" id="KW-0143">Chaperone</keyword>
<dbReference type="Pfam" id="PF17871">
    <property type="entry name" value="AAA_lid_9"/>
    <property type="match status" value="1"/>
</dbReference>
<dbReference type="PANTHER" id="PTHR11638:SF18">
    <property type="entry name" value="HEAT SHOCK PROTEIN 104"/>
    <property type="match status" value="1"/>
</dbReference>
<dbReference type="GO" id="GO:0034605">
    <property type="term" value="P:cellular response to heat"/>
    <property type="evidence" value="ECO:0007669"/>
    <property type="project" value="TreeGrafter"/>
</dbReference>
<dbReference type="Pfam" id="PF00004">
    <property type="entry name" value="AAA"/>
    <property type="match status" value="1"/>
</dbReference>
<keyword evidence="2" id="KW-0547">Nucleotide-binding</keyword>
<accession>A0A0G0B875</accession>
<evidence type="ECO:0000256" key="2">
    <source>
        <dbReference type="ARBA" id="ARBA00022741"/>
    </source>
</evidence>
<dbReference type="InterPro" id="IPR003959">
    <property type="entry name" value="ATPase_AAA_core"/>
</dbReference>
<gene>
    <name evidence="8" type="ORF">UR61_C0018G0004</name>
</gene>
<evidence type="ECO:0000256" key="5">
    <source>
        <dbReference type="SAM" id="Phobius"/>
    </source>
</evidence>
<evidence type="ECO:0000259" key="7">
    <source>
        <dbReference type="SMART" id="SM01086"/>
    </source>
</evidence>
<dbReference type="SUPFAM" id="SSF52540">
    <property type="entry name" value="P-loop containing nucleoside triphosphate hydrolases"/>
    <property type="match status" value="2"/>
</dbReference>
<name>A0A0G0B875_9BACT</name>
<dbReference type="InterPro" id="IPR050130">
    <property type="entry name" value="ClpA_ClpB"/>
</dbReference>
<keyword evidence="1" id="KW-0677">Repeat</keyword>
<dbReference type="CDD" id="cd00009">
    <property type="entry name" value="AAA"/>
    <property type="match status" value="1"/>
</dbReference>
<dbReference type="SMART" id="SM00382">
    <property type="entry name" value="AAA"/>
    <property type="match status" value="2"/>
</dbReference>
<proteinExistence type="predicted"/>
<evidence type="ECO:0000256" key="4">
    <source>
        <dbReference type="ARBA" id="ARBA00023186"/>
    </source>
</evidence>
<dbReference type="SMART" id="SM01086">
    <property type="entry name" value="ClpB_D2-small"/>
    <property type="match status" value="1"/>
</dbReference>
<comment type="caution">
    <text evidence="8">The sequence shown here is derived from an EMBL/GenBank/DDBJ whole genome shotgun (WGS) entry which is preliminary data.</text>
</comment>